<evidence type="ECO:0000313" key="3">
    <source>
        <dbReference type="Proteomes" id="UP000323142"/>
    </source>
</evidence>
<reference evidence="2 3" key="1">
    <citation type="submission" date="2019-09" db="EMBL/GenBank/DDBJ databases">
        <title>Salinarimonas rosea gen. nov., sp. nov., a new member of the a-2 subgroup of the Proteobacteria.</title>
        <authorList>
            <person name="Liu J."/>
        </authorList>
    </citation>
    <scope>NUCLEOTIDE SEQUENCE [LARGE SCALE GENOMIC DNA]</scope>
    <source>
        <strain evidence="2 3">BN140002</strain>
    </source>
</reference>
<dbReference type="RefSeq" id="WP_149816336.1">
    <property type="nucleotide sequence ID" value="NZ_VUOA01000016.1"/>
</dbReference>
<accession>A0A5B2VGI7</accession>
<protein>
    <submittedName>
        <fullName evidence="2">Uncharacterized protein</fullName>
    </submittedName>
</protein>
<dbReference type="EMBL" id="VUOA01000016">
    <property type="protein sequence ID" value="KAA2238004.1"/>
    <property type="molecule type" value="Genomic_DNA"/>
</dbReference>
<keyword evidence="3" id="KW-1185">Reference proteome</keyword>
<evidence type="ECO:0000313" key="2">
    <source>
        <dbReference type="EMBL" id="KAA2238004.1"/>
    </source>
</evidence>
<proteinExistence type="predicted"/>
<feature type="region of interest" description="Disordered" evidence="1">
    <location>
        <begin position="63"/>
        <end position="84"/>
    </location>
</feature>
<comment type="caution">
    <text evidence="2">The sequence shown here is derived from an EMBL/GenBank/DDBJ whole genome shotgun (WGS) entry which is preliminary data.</text>
</comment>
<dbReference type="AlphaFoldDB" id="A0A5B2VGI7"/>
<reference evidence="2 3" key="2">
    <citation type="submission" date="2019-09" db="EMBL/GenBank/DDBJ databases">
        <authorList>
            <person name="Jin C."/>
        </authorList>
    </citation>
    <scope>NUCLEOTIDE SEQUENCE [LARGE SCALE GENOMIC DNA]</scope>
    <source>
        <strain evidence="2 3">BN140002</strain>
    </source>
</reference>
<evidence type="ECO:0000256" key="1">
    <source>
        <dbReference type="SAM" id="MobiDB-lite"/>
    </source>
</evidence>
<gene>
    <name evidence="2" type="ORF">F0L46_06955</name>
</gene>
<sequence>MKTLKPFADDRASRTLGGLTIENGRDRLALYGSLDITRDKAGLEQARALKAILDAAVAALEAGDTLPDKAAPPRPTKTVKNPFA</sequence>
<organism evidence="2 3">
    <name type="scientific">Salinarimonas soli</name>
    <dbReference type="NCBI Taxonomy" id="1638099"/>
    <lineage>
        <taxon>Bacteria</taxon>
        <taxon>Pseudomonadati</taxon>
        <taxon>Pseudomonadota</taxon>
        <taxon>Alphaproteobacteria</taxon>
        <taxon>Hyphomicrobiales</taxon>
        <taxon>Salinarimonadaceae</taxon>
        <taxon>Salinarimonas</taxon>
    </lineage>
</organism>
<name>A0A5B2VGI7_9HYPH</name>
<dbReference type="Proteomes" id="UP000323142">
    <property type="component" value="Unassembled WGS sequence"/>
</dbReference>
<dbReference type="OrthoDB" id="7276785at2"/>